<keyword evidence="3" id="KW-1185">Reference proteome</keyword>
<dbReference type="InterPro" id="IPR006311">
    <property type="entry name" value="TAT_signal"/>
</dbReference>
<evidence type="ECO:0000256" key="1">
    <source>
        <dbReference type="SAM" id="SignalP"/>
    </source>
</evidence>
<evidence type="ECO:0000313" key="3">
    <source>
        <dbReference type="Proteomes" id="UP001197247"/>
    </source>
</evidence>
<dbReference type="Gene3D" id="3.40.190.10">
    <property type="entry name" value="Periplasmic binding protein-like II"/>
    <property type="match status" value="2"/>
</dbReference>
<feature type="chain" id="PRO_5046544237" evidence="1">
    <location>
        <begin position="27"/>
        <end position="460"/>
    </location>
</feature>
<evidence type="ECO:0000313" key="2">
    <source>
        <dbReference type="EMBL" id="MBT0773988.1"/>
    </source>
</evidence>
<dbReference type="PANTHER" id="PTHR43649:SF14">
    <property type="entry name" value="BLR3389 PROTEIN"/>
    <property type="match status" value="1"/>
</dbReference>
<dbReference type="PROSITE" id="PS51318">
    <property type="entry name" value="TAT"/>
    <property type="match status" value="1"/>
</dbReference>
<dbReference type="InterPro" id="IPR006059">
    <property type="entry name" value="SBP"/>
</dbReference>
<organism evidence="2 3">
    <name type="scientific">Kineosporia corallincola</name>
    <dbReference type="NCBI Taxonomy" id="2835133"/>
    <lineage>
        <taxon>Bacteria</taxon>
        <taxon>Bacillati</taxon>
        <taxon>Actinomycetota</taxon>
        <taxon>Actinomycetes</taxon>
        <taxon>Kineosporiales</taxon>
        <taxon>Kineosporiaceae</taxon>
        <taxon>Kineosporia</taxon>
    </lineage>
</organism>
<dbReference type="InterPro" id="IPR050490">
    <property type="entry name" value="Bact_solute-bd_prot1"/>
</dbReference>
<sequence>MSTSPRPPFTLTRRALLGGFAGTSAAAALTACGGGSGSSGKSVKVVFQQFGASTVQADFLAGVKKEFEAANPGVTVDFEPIKAGESDYYTKLQLLMRSPRTAPDVVYEDTFLINSDIEAGYLTALDDRLGSWSDWPRFLPAAKAAAKALDGKTYGVPDGTDTRALWYNKDLFDQAGLPTDWQPATWDDVLTAARTIKSRLPGVIPLNVYTGTGVGEATTISGYEMLLYGTGENPLFDPTARKWVIGSQGVVDVLTFYRTLFSEGLGPDIKQALSTDFSNTTNQKLIPGGELAISLDGSYACGTWLPTGATPWKEWSEVMSVVGMPTQHGDGPPVSMSGGWTYAIPVNAQNPDQAWEFIKTVTSRKNETTYDVNAVQIPVRSDVAADPEFVAANPTNEFFAGLVENTQYRPAYAVYPRISTAIQQATEAVCTGDRTPQQAAADYDDAVRDVAGDDVIEATS</sequence>
<name>A0ABS5TT52_9ACTN</name>
<dbReference type="PANTHER" id="PTHR43649">
    <property type="entry name" value="ARABINOSE-BINDING PROTEIN-RELATED"/>
    <property type="match status" value="1"/>
</dbReference>
<dbReference type="EMBL" id="JAHBAY010000022">
    <property type="protein sequence ID" value="MBT0773988.1"/>
    <property type="molecule type" value="Genomic_DNA"/>
</dbReference>
<gene>
    <name evidence="2" type="ORF">KIH74_33900</name>
</gene>
<dbReference type="SUPFAM" id="SSF53850">
    <property type="entry name" value="Periplasmic binding protein-like II"/>
    <property type="match status" value="1"/>
</dbReference>
<feature type="signal peptide" evidence="1">
    <location>
        <begin position="1"/>
        <end position="26"/>
    </location>
</feature>
<accession>A0ABS5TT52</accession>
<reference evidence="2 3" key="1">
    <citation type="submission" date="2021-05" db="EMBL/GenBank/DDBJ databases">
        <title>Kineosporia and Streptomyces sp. nov. two new marine actinobacteria isolated from Coral.</title>
        <authorList>
            <person name="Buangrab K."/>
            <person name="Sutthacheep M."/>
            <person name="Yeemin T."/>
            <person name="Harunari E."/>
            <person name="Igarashi Y."/>
            <person name="Kanchanasin P."/>
            <person name="Tanasupawat S."/>
            <person name="Phongsopitanun W."/>
        </authorList>
    </citation>
    <scope>NUCLEOTIDE SEQUENCE [LARGE SCALE GENOMIC DNA]</scope>
    <source>
        <strain evidence="2 3">J2-2</strain>
    </source>
</reference>
<protein>
    <submittedName>
        <fullName evidence="2">Extracellular solute-binding protein</fullName>
    </submittedName>
</protein>
<dbReference type="Pfam" id="PF01547">
    <property type="entry name" value="SBP_bac_1"/>
    <property type="match status" value="1"/>
</dbReference>
<dbReference type="RefSeq" id="WP_214160525.1">
    <property type="nucleotide sequence ID" value="NZ_JAHBAY010000022.1"/>
</dbReference>
<keyword evidence="1" id="KW-0732">Signal</keyword>
<proteinExistence type="predicted"/>
<dbReference type="PROSITE" id="PS51257">
    <property type="entry name" value="PROKAR_LIPOPROTEIN"/>
    <property type="match status" value="1"/>
</dbReference>
<dbReference type="Proteomes" id="UP001197247">
    <property type="component" value="Unassembled WGS sequence"/>
</dbReference>
<comment type="caution">
    <text evidence="2">The sequence shown here is derived from an EMBL/GenBank/DDBJ whole genome shotgun (WGS) entry which is preliminary data.</text>
</comment>